<accession>A0A4Y9YNV5</accession>
<gene>
    <name evidence="1" type="ORF">EVG20_g6329</name>
</gene>
<evidence type="ECO:0000313" key="2">
    <source>
        <dbReference type="Proteomes" id="UP000298327"/>
    </source>
</evidence>
<protein>
    <submittedName>
        <fullName evidence="1">Uncharacterized protein</fullName>
    </submittedName>
</protein>
<sequence length="127" mass="14051">MPRSPLELDLALTGGLLSPHRPRRQRQRLSARIHISRPAWTDVGSYLPSGLSLSTLTPAQFPALFCSVLFLTPQRKLAVSTRSVEPHSRLFSNTPVVGIHIRSPTFEWCTPAACTPAPLPPAYTRTR</sequence>
<dbReference type="AlphaFoldDB" id="A0A4Y9YNV5"/>
<dbReference type="EMBL" id="SEOQ01000417">
    <property type="protein sequence ID" value="TFY63393.1"/>
    <property type="molecule type" value="Genomic_DNA"/>
</dbReference>
<proteinExistence type="predicted"/>
<organism evidence="1 2">
    <name type="scientific">Dentipellis fragilis</name>
    <dbReference type="NCBI Taxonomy" id="205917"/>
    <lineage>
        <taxon>Eukaryota</taxon>
        <taxon>Fungi</taxon>
        <taxon>Dikarya</taxon>
        <taxon>Basidiomycota</taxon>
        <taxon>Agaricomycotina</taxon>
        <taxon>Agaricomycetes</taxon>
        <taxon>Russulales</taxon>
        <taxon>Hericiaceae</taxon>
        <taxon>Dentipellis</taxon>
    </lineage>
</organism>
<reference evidence="1 2" key="1">
    <citation type="submission" date="2019-02" db="EMBL/GenBank/DDBJ databases">
        <title>Genome sequencing of the rare red list fungi Dentipellis fragilis.</title>
        <authorList>
            <person name="Buettner E."/>
            <person name="Kellner H."/>
        </authorList>
    </citation>
    <scope>NUCLEOTIDE SEQUENCE [LARGE SCALE GENOMIC DNA]</scope>
    <source>
        <strain evidence="1 2">DSM 105465</strain>
    </source>
</reference>
<dbReference type="Proteomes" id="UP000298327">
    <property type="component" value="Unassembled WGS sequence"/>
</dbReference>
<name>A0A4Y9YNV5_9AGAM</name>
<keyword evidence="2" id="KW-1185">Reference proteome</keyword>
<comment type="caution">
    <text evidence="1">The sequence shown here is derived from an EMBL/GenBank/DDBJ whole genome shotgun (WGS) entry which is preliminary data.</text>
</comment>
<evidence type="ECO:0000313" key="1">
    <source>
        <dbReference type="EMBL" id="TFY63393.1"/>
    </source>
</evidence>